<dbReference type="PROSITE" id="PS51089">
    <property type="entry name" value="HP"/>
    <property type="match status" value="1"/>
</dbReference>
<dbReference type="InterPro" id="IPR036886">
    <property type="entry name" value="Villin_headpiece_dom_sf"/>
</dbReference>
<feature type="compositionally biased region" description="Basic and acidic residues" evidence="1">
    <location>
        <begin position="328"/>
        <end position="351"/>
    </location>
</feature>
<dbReference type="InterPro" id="IPR051618">
    <property type="entry name" value="Actin-binding_LIM"/>
</dbReference>
<dbReference type="Pfam" id="PF02209">
    <property type="entry name" value="VHP"/>
    <property type="match status" value="1"/>
</dbReference>
<dbReference type="GeneID" id="24918937"/>
<dbReference type="InterPro" id="IPR003128">
    <property type="entry name" value="Villin_headpiece"/>
</dbReference>
<feature type="compositionally biased region" description="Basic and acidic residues" evidence="1">
    <location>
        <begin position="91"/>
        <end position="178"/>
    </location>
</feature>
<protein>
    <recommendedName>
        <fullName evidence="2">HP domain-containing protein</fullName>
    </recommendedName>
</protein>
<dbReference type="OrthoDB" id="6375767at2759"/>
<name>D8M0G5_BLAHO</name>
<dbReference type="InParanoid" id="D8M0G5"/>
<keyword evidence="4" id="KW-1185">Reference proteome</keyword>
<evidence type="ECO:0000256" key="1">
    <source>
        <dbReference type="SAM" id="MobiDB-lite"/>
    </source>
</evidence>
<dbReference type="GO" id="GO:0051015">
    <property type="term" value="F:actin filament binding"/>
    <property type="evidence" value="ECO:0007669"/>
    <property type="project" value="TreeGrafter"/>
</dbReference>
<dbReference type="PANTHER" id="PTHR24213:SF9">
    <property type="entry name" value="UNCOORDINATED 115A, ISOFORM B-RELATED"/>
    <property type="match status" value="1"/>
</dbReference>
<feature type="domain" description="HP" evidence="2">
    <location>
        <begin position="504"/>
        <end position="567"/>
    </location>
</feature>
<feature type="compositionally biased region" description="Acidic residues" evidence="1">
    <location>
        <begin position="69"/>
        <end position="90"/>
    </location>
</feature>
<feature type="compositionally biased region" description="Basic and acidic residues" evidence="1">
    <location>
        <begin position="246"/>
        <end position="285"/>
    </location>
</feature>
<dbReference type="EMBL" id="FN668643">
    <property type="protein sequence ID" value="CBK21554.2"/>
    <property type="molecule type" value="Genomic_DNA"/>
</dbReference>
<feature type="compositionally biased region" description="Basic and acidic residues" evidence="1">
    <location>
        <begin position="185"/>
        <end position="208"/>
    </location>
</feature>
<dbReference type="Gene3D" id="1.10.950.10">
    <property type="entry name" value="Villin headpiece domain"/>
    <property type="match status" value="1"/>
</dbReference>
<reference evidence="3" key="1">
    <citation type="submission" date="2010-02" db="EMBL/GenBank/DDBJ databases">
        <title>Sequencing and annotation of the Blastocystis hominis genome.</title>
        <authorList>
            <person name="Wincker P."/>
        </authorList>
    </citation>
    <scope>NUCLEOTIDE SEQUENCE</scope>
    <source>
        <strain evidence="3">Singapore isolate B</strain>
    </source>
</reference>
<feature type="compositionally biased region" description="Basic and acidic residues" evidence="1">
    <location>
        <begin position="302"/>
        <end position="314"/>
    </location>
</feature>
<dbReference type="GO" id="GO:0030032">
    <property type="term" value="P:lamellipodium assembly"/>
    <property type="evidence" value="ECO:0007669"/>
    <property type="project" value="TreeGrafter"/>
</dbReference>
<organism evidence="3">
    <name type="scientific">Blastocystis hominis</name>
    <dbReference type="NCBI Taxonomy" id="12968"/>
    <lineage>
        <taxon>Eukaryota</taxon>
        <taxon>Sar</taxon>
        <taxon>Stramenopiles</taxon>
        <taxon>Bigyra</taxon>
        <taxon>Opalozoa</taxon>
        <taxon>Opalinata</taxon>
        <taxon>Blastocystidae</taxon>
        <taxon>Blastocystis</taxon>
    </lineage>
</organism>
<dbReference type="GO" id="GO:0015629">
    <property type="term" value="C:actin cytoskeleton"/>
    <property type="evidence" value="ECO:0007669"/>
    <property type="project" value="TreeGrafter"/>
</dbReference>
<feature type="compositionally biased region" description="Basic and acidic residues" evidence="1">
    <location>
        <begin position="359"/>
        <end position="398"/>
    </location>
</feature>
<evidence type="ECO:0000313" key="3">
    <source>
        <dbReference type="EMBL" id="CBK21554.2"/>
    </source>
</evidence>
<evidence type="ECO:0000313" key="4">
    <source>
        <dbReference type="Proteomes" id="UP000008312"/>
    </source>
</evidence>
<feature type="region of interest" description="Disordered" evidence="1">
    <location>
        <begin position="1"/>
        <end position="399"/>
    </location>
</feature>
<dbReference type="PANTHER" id="PTHR24213">
    <property type="entry name" value="ACTIN-BINDING LIM PROTEIN"/>
    <property type="match status" value="1"/>
</dbReference>
<feature type="compositionally biased region" description="Basic and acidic residues" evidence="1">
    <location>
        <begin position="16"/>
        <end position="25"/>
    </location>
</feature>
<evidence type="ECO:0000259" key="2">
    <source>
        <dbReference type="PROSITE" id="PS51089"/>
    </source>
</evidence>
<dbReference type="RefSeq" id="XP_012895602.1">
    <property type="nucleotide sequence ID" value="XM_013040148.1"/>
</dbReference>
<accession>D8M0G5</accession>
<dbReference type="Proteomes" id="UP000008312">
    <property type="component" value="Unassembled WGS sequence"/>
</dbReference>
<dbReference type="SUPFAM" id="SSF47050">
    <property type="entry name" value="VHP, Villin headpiece domain"/>
    <property type="match status" value="1"/>
</dbReference>
<dbReference type="AlphaFoldDB" id="D8M0G5"/>
<proteinExistence type="predicted"/>
<dbReference type="GO" id="GO:0007010">
    <property type="term" value="P:cytoskeleton organization"/>
    <property type="evidence" value="ECO:0007669"/>
    <property type="project" value="InterPro"/>
</dbReference>
<gene>
    <name evidence="3" type="ORF">GSBLH_T00001706001</name>
</gene>
<sequence length="567" mass="66938">MESARKSLPEDLNEDMEVKENRPNEIPELVTSGSVDEGDSIPVDLRPEDVDMSSLAFEEPAEEVKEISEAIDDEKEEEEVKPEAIDDEKEEEKIPEPIVEEEKKIPEPIVEKEEEKIPEPIVEEEKIPEPIVEEEKKIPEPIVEKEEEKIPEPIVEEEKIPEPIVEKEEEKIPEPIVEKEEEEKIPEPIVEKEEEKKIPKPIIEEVKPRKNAHLSKPSVFDNIDSSASPIDSVDTPPSRVFNRRSSLLDEHDMERARERALKDAERQRESEERRKKRQLEREARRKSIQPASTSVFSMGPTEEEKKRHLEEEHQQFMQKLRPYSPSKPVKDPAAETERKRQEAIRKLREAQQQEEEEEERKRKMEEEERKRKMEEEEEEKEKKKKMEEEKSREAERAKQALKIIMEDEETNQEEEEVAEAAQKPMFNRRGSITELLSESYAIRPVRQSFMPKVTANARNSIFEYAQYGDYKKIDAQQEEKQDEDIEHKMDEYAKEQKRVGALPVESLKIYPYSVLIQPNPPFDVDARRKEYHLSEEEFQSVFKMTRSKYESLPNWKRIQLRKQTGLF</sequence>
<dbReference type="SMART" id="SM00153">
    <property type="entry name" value="VHP"/>
    <property type="match status" value="1"/>
</dbReference>